<dbReference type="PANTHER" id="PTHR24326:SF591">
    <property type="entry name" value="HOMEOBOX-LEUCINE ZIPPER PROTEIN ATHB-51-RELATED"/>
    <property type="match status" value="1"/>
</dbReference>
<dbReference type="InterPro" id="IPR045224">
    <property type="entry name" value="HDZip_class_I_plant"/>
</dbReference>
<dbReference type="InterPro" id="IPR009057">
    <property type="entry name" value="Homeodomain-like_sf"/>
</dbReference>
<keyword evidence="5 6" id="KW-0539">Nucleus</keyword>
<sequence>MAKRFEKYQIESLKMAFEESEHLTKEKKIELVRLTGLDMEQIASWYNRRRARKRAKESRGELERINKDLKQSLRERHEYEAKLQKELRDSKKREAELQDENQCLKRQLTIVEDHMAKRFEKHQIEALKSAFEESETLTREKKIELVAATGGLDMEQISTWFNRMRARKRALEQEERRRG</sequence>
<feature type="coiled-coil region" evidence="8">
    <location>
        <begin position="48"/>
        <end position="114"/>
    </location>
</feature>
<feature type="DNA-binding region" description="Homeobox" evidence="5">
    <location>
        <begin position="3"/>
        <end position="57"/>
    </location>
</feature>
<keyword evidence="11" id="KW-1185">Reference proteome</keyword>
<keyword evidence="3 7" id="KW-0804">Transcription</keyword>
<organism evidence="10 11">
    <name type="scientific">Buddleja alternifolia</name>
    <dbReference type="NCBI Taxonomy" id="168488"/>
    <lineage>
        <taxon>Eukaryota</taxon>
        <taxon>Viridiplantae</taxon>
        <taxon>Streptophyta</taxon>
        <taxon>Embryophyta</taxon>
        <taxon>Tracheophyta</taxon>
        <taxon>Spermatophyta</taxon>
        <taxon>Magnoliopsida</taxon>
        <taxon>eudicotyledons</taxon>
        <taxon>Gunneridae</taxon>
        <taxon>Pentapetalae</taxon>
        <taxon>asterids</taxon>
        <taxon>lamiids</taxon>
        <taxon>Lamiales</taxon>
        <taxon>Scrophulariaceae</taxon>
        <taxon>Buddlejeae</taxon>
        <taxon>Buddleja</taxon>
    </lineage>
</organism>
<dbReference type="EMBL" id="WHWC01000007">
    <property type="protein sequence ID" value="KAG8378661.1"/>
    <property type="molecule type" value="Genomic_DNA"/>
</dbReference>
<dbReference type="GO" id="GO:0000981">
    <property type="term" value="F:DNA-binding transcription factor activity, RNA polymerase II-specific"/>
    <property type="evidence" value="ECO:0007669"/>
    <property type="project" value="UniProtKB-UniRule"/>
</dbReference>
<proteinExistence type="inferred from homology"/>
<dbReference type="PROSITE" id="PS50071">
    <property type="entry name" value="HOMEOBOX_2"/>
    <property type="match status" value="2"/>
</dbReference>
<evidence type="ECO:0000313" key="10">
    <source>
        <dbReference type="EMBL" id="KAG8378661.1"/>
    </source>
</evidence>
<evidence type="ECO:0000256" key="3">
    <source>
        <dbReference type="ARBA" id="ARBA00023163"/>
    </source>
</evidence>
<feature type="domain" description="Homeobox" evidence="9">
    <location>
        <begin position="118"/>
        <end position="171"/>
    </location>
</feature>
<dbReference type="AlphaFoldDB" id="A0AAV6XDU2"/>
<dbReference type="Pfam" id="PF00046">
    <property type="entry name" value="Homeodomain"/>
    <property type="match status" value="2"/>
</dbReference>
<evidence type="ECO:0000313" key="11">
    <source>
        <dbReference type="Proteomes" id="UP000826271"/>
    </source>
</evidence>
<comment type="caution">
    <text evidence="10">The sequence shown here is derived from an EMBL/GenBank/DDBJ whole genome shotgun (WGS) entry which is preliminary data.</text>
</comment>
<dbReference type="GO" id="GO:0005634">
    <property type="term" value="C:nucleus"/>
    <property type="evidence" value="ECO:0007669"/>
    <property type="project" value="UniProtKB-SubCell"/>
</dbReference>
<gene>
    <name evidence="10" type="ORF">BUALT_Bualt07G0008500</name>
</gene>
<dbReference type="Proteomes" id="UP000826271">
    <property type="component" value="Unassembled WGS sequence"/>
</dbReference>
<evidence type="ECO:0000259" key="9">
    <source>
        <dbReference type="PROSITE" id="PS50071"/>
    </source>
</evidence>
<accession>A0AAV6XDU2</accession>
<comment type="similarity">
    <text evidence="4 7">Belongs to the HD-ZIP homeobox family. Class I subfamily.</text>
</comment>
<protein>
    <recommendedName>
        <fullName evidence="7">Homeobox-leucine zipper protein</fullName>
    </recommendedName>
    <alternativeName>
        <fullName evidence="7">HD-ZIP protein</fullName>
    </alternativeName>
    <alternativeName>
        <fullName evidence="7">Homeodomain transcription factor</fullName>
    </alternativeName>
</protein>
<dbReference type="CDD" id="cd00086">
    <property type="entry name" value="homeodomain"/>
    <property type="match status" value="2"/>
</dbReference>
<keyword evidence="2 7" id="KW-0805">Transcription regulation</keyword>
<feature type="domain" description="Homeobox" evidence="9">
    <location>
        <begin position="1"/>
        <end position="56"/>
    </location>
</feature>
<comment type="subcellular location">
    <subcellularLocation>
        <location evidence="1 5 6">Nucleus</location>
    </subcellularLocation>
</comment>
<evidence type="ECO:0000256" key="5">
    <source>
        <dbReference type="PROSITE-ProRule" id="PRU00108"/>
    </source>
</evidence>
<feature type="DNA-binding region" description="Homeobox" evidence="5">
    <location>
        <begin position="120"/>
        <end position="172"/>
    </location>
</feature>
<evidence type="ECO:0000256" key="7">
    <source>
        <dbReference type="RuleBase" id="RU369038"/>
    </source>
</evidence>
<keyword evidence="5 6" id="KW-0371">Homeobox</keyword>
<dbReference type="InterPro" id="IPR001356">
    <property type="entry name" value="HD"/>
</dbReference>
<dbReference type="GO" id="GO:0043565">
    <property type="term" value="F:sequence-specific DNA binding"/>
    <property type="evidence" value="ECO:0007669"/>
    <property type="project" value="TreeGrafter"/>
</dbReference>
<evidence type="ECO:0000256" key="4">
    <source>
        <dbReference type="ARBA" id="ARBA00025748"/>
    </source>
</evidence>
<name>A0AAV6XDU2_9LAMI</name>
<dbReference type="SMART" id="SM00389">
    <property type="entry name" value="HOX"/>
    <property type="match status" value="2"/>
</dbReference>
<evidence type="ECO:0000256" key="6">
    <source>
        <dbReference type="RuleBase" id="RU000682"/>
    </source>
</evidence>
<dbReference type="SUPFAM" id="SSF46689">
    <property type="entry name" value="Homeodomain-like"/>
    <property type="match status" value="2"/>
</dbReference>
<dbReference type="GO" id="GO:0045893">
    <property type="term" value="P:positive regulation of DNA-templated transcription"/>
    <property type="evidence" value="ECO:0007669"/>
    <property type="project" value="TreeGrafter"/>
</dbReference>
<comment type="function">
    <text evidence="7">Transcription factor.</text>
</comment>
<dbReference type="Gene3D" id="1.10.10.60">
    <property type="entry name" value="Homeodomain-like"/>
    <property type="match status" value="2"/>
</dbReference>
<keyword evidence="8" id="KW-0175">Coiled coil</keyword>
<reference evidence="10" key="1">
    <citation type="submission" date="2019-10" db="EMBL/GenBank/DDBJ databases">
        <authorList>
            <person name="Zhang R."/>
            <person name="Pan Y."/>
            <person name="Wang J."/>
            <person name="Ma R."/>
            <person name="Yu S."/>
        </authorList>
    </citation>
    <scope>NUCLEOTIDE SEQUENCE</scope>
    <source>
        <strain evidence="10">LA-IB0</strain>
        <tissue evidence="10">Leaf</tissue>
    </source>
</reference>
<dbReference type="PANTHER" id="PTHR24326">
    <property type="entry name" value="HOMEOBOX-LEUCINE ZIPPER PROTEIN"/>
    <property type="match status" value="1"/>
</dbReference>
<keyword evidence="5 6" id="KW-0238">DNA-binding</keyword>
<evidence type="ECO:0000256" key="8">
    <source>
        <dbReference type="SAM" id="Coils"/>
    </source>
</evidence>
<evidence type="ECO:0000256" key="1">
    <source>
        <dbReference type="ARBA" id="ARBA00004123"/>
    </source>
</evidence>
<evidence type="ECO:0000256" key="2">
    <source>
        <dbReference type="ARBA" id="ARBA00023015"/>
    </source>
</evidence>